<dbReference type="KEGG" id="mbur:EQU24_04365"/>
<dbReference type="RefSeq" id="WP_138767080.1">
    <property type="nucleotide sequence ID" value="NZ_CP035467.1"/>
</dbReference>
<evidence type="ECO:0000313" key="2">
    <source>
        <dbReference type="EMBL" id="QCW81566.1"/>
    </source>
</evidence>
<keyword evidence="1" id="KW-0812">Transmembrane</keyword>
<keyword evidence="1" id="KW-0472">Membrane</keyword>
<reference evidence="3" key="1">
    <citation type="journal article" date="2019" name="J. Bacteriol.">
        <title>A Mutagenic Screen Identifies a TonB-Dependent Receptor Required for the Lanthanide Metal Switch in the Type I Methanotroph 'Methylotuvimicrobium buryatense' 5GB1C.</title>
        <authorList>
            <person name="Groom J.D."/>
            <person name="Ford S.M."/>
            <person name="Pesesky M.W."/>
            <person name="Lidstrom M.E."/>
        </authorList>
    </citation>
    <scope>NUCLEOTIDE SEQUENCE [LARGE SCALE GENOMIC DNA]</scope>
    <source>
        <strain evidence="3">5GB1C</strain>
    </source>
</reference>
<organism evidence="2 3">
    <name type="scientific">Methylotuvimicrobium buryatense</name>
    <name type="common">Methylomicrobium buryatense</name>
    <dbReference type="NCBI Taxonomy" id="95641"/>
    <lineage>
        <taxon>Bacteria</taxon>
        <taxon>Pseudomonadati</taxon>
        <taxon>Pseudomonadota</taxon>
        <taxon>Gammaproteobacteria</taxon>
        <taxon>Methylococcales</taxon>
        <taxon>Methylococcaceae</taxon>
        <taxon>Methylotuvimicrobium</taxon>
    </lineage>
</organism>
<keyword evidence="1" id="KW-1133">Transmembrane helix</keyword>
<sequence length="98" mass="10944">MAIINLVLRDMGNMLSMVLTFGMFLAPILYPPPVREPFTIVNVANPFSPLLIATQNLLAGHTLMQPDLIAYMAIFSVGVFLLGWRTFHITMPRIAERA</sequence>
<protein>
    <recommendedName>
        <fullName evidence="4">ABC-2 type transporter domain-containing protein</fullName>
    </recommendedName>
</protein>
<dbReference type="AlphaFoldDB" id="A0A4P9UPS6"/>
<dbReference type="EMBL" id="CP035467">
    <property type="protein sequence ID" value="QCW81566.1"/>
    <property type="molecule type" value="Genomic_DNA"/>
</dbReference>
<name>A0A4P9UPS6_METBY</name>
<accession>A0A4P9UPS6</accession>
<gene>
    <name evidence="2" type="ORF">EQU24_04365</name>
</gene>
<evidence type="ECO:0000256" key="1">
    <source>
        <dbReference type="SAM" id="Phobius"/>
    </source>
</evidence>
<proteinExistence type="predicted"/>
<feature type="transmembrane region" description="Helical" evidence="1">
    <location>
        <begin position="12"/>
        <end position="30"/>
    </location>
</feature>
<evidence type="ECO:0000313" key="3">
    <source>
        <dbReference type="Proteomes" id="UP000305881"/>
    </source>
</evidence>
<dbReference type="STRING" id="675511.GCA_000341735_02137"/>
<evidence type="ECO:0008006" key="4">
    <source>
        <dbReference type="Google" id="ProtNLM"/>
    </source>
</evidence>
<keyword evidence="3" id="KW-1185">Reference proteome</keyword>
<dbReference type="OrthoDB" id="9789409at2"/>
<feature type="transmembrane region" description="Helical" evidence="1">
    <location>
        <begin position="68"/>
        <end position="87"/>
    </location>
</feature>
<dbReference type="Proteomes" id="UP000305881">
    <property type="component" value="Chromosome"/>
</dbReference>